<dbReference type="RefSeq" id="WP_139116839.1">
    <property type="nucleotide sequence ID" value="NZ_MRTC01000004.1"/>
</dbReference>
<dbReference type="Proteomes" id="UP001266807">
    <property type="component" value="Unassembled WGS sequence"/>
</dbReference>
<evidence type="ECO:0000313" key="1">
    <source>
        <dbReference type="EMBL" id="MDR6777039.1"/>
    </source>
</evidence>
<accession>A0ABU1QBM6</accession>
<organism evidence="1 2">
    <name type="scientific">Paenibacillus peoriae</name>
    <dbReference type="NCBI Taxonomy" id="59893"/>
    <lineage>
        <taxon>Bacteria</taxon>
        <taxon>Bacillati</taxon>
        <taxon>Bacillota</taxon>
        <taxon>Bacilli</taxon>
        <taxon>Bacillales</taxon>
        <taxon>Paenibacillaceae</taxon>
        <taxon>Paenibacillus</taxon>
    </lineage>
</organism>
<evidence type="ECO:0008006" key="3">
    <source>
        <dbReference type="Google" id="ProtNLM"/>
    </source>
</evidence>
<gene>
    <name evidence="1" type="ORF">J2W98_001286</name>
</gene>
<evidence type="ECO:0000313" key="2">
    <source>
        <dbReference type="Proteomes" id="UP001266807"/>
    </source>
</evidence>
<comment type="caution">
    <text evidence="1">The sequence shown here is derived from an EMBL/GenBank/DDBJ whole genome shotgun (WGS) entry which is preliminary data.</text>
</comment>
<sequence>MMEKLMKNVIYSSIQNFFQNENDFFKYTSQTGMTEWNLTHHLCNELSKYIFWLNNELDVTKLNYNRKRPDIIFHKRLSNRFNLLVVEAKKDHNAKYSDIEKIENHWMSGTLSYRFGAYINIWDIHEFEAILIVKEFNGFKEIKISEDNSEHISLHILEEQFKQHIRNVLHEVDKDSKHEFLEKPLEEKLDHEILKVFSLENRNIR</sequence>
<name>A0ABU1QBM6_9BACL</name>
<proteinExistence type="predicted"/>
<reference evidence="1 2" key="1">
    <citation type="submission" date="2023-07" db="EMBL/GenBank/DDBJ databases">
        <title>Sorghum-associated microbial communities from plants grown in Nebraska, USA.</title>
        <authorList>
            <person name="Schachtman D."/>
        </authorList>
    </citation>
    <scope>NUCLEOTIDE SEQUENCE [LARGE SCALE GENOMIC DNA]</scope>
    <source>
        <strain evidence="1 2">BE143</strain>
    </source>
</reference>
<dbReference type="EMBL" id="JAVDUG010000001">
    <property type="protein sequence ID" value="MDR6777039.1"/>
    <property type="molecule type" value="Genomic_DNA"/>
</dbReference>
<keyword evidence="2" id="KW-1185">Reference proteome</keyword>
<protein>
    <recommendedName>
        <fullName evidence="3">Type I restriction enzyme R protein N-terminal domain-containing protein</fullName>
    </recommendedName>
</protein>